<sequence>MKTRARRRVRDRLRVFTFLFPLTSALDDVDDDDDNSEDDEYDDNNDDDSDDKDEGEDEDVYDEFNASFVARGMLTMTQRKENDVYKARRAAMTATAAIAISVAAILSGTIRAAAPEKISQRRANQLGRGTRLRLLGVAPRERRCRGCSSTCTLHEHIPPNECTRHVRGILCSPPPPPPPPLPLPPLPLLPHSPTPTPLPPPPPPPLPPPPPPPVEPPPEYR</sequence>
<organism evidence="4 5">
    <name type="scientific">Vespula pensylvanica</name>
    <name type="common">Western yellow jacket</name>
    <name type="synonym">Wasp</name>
    <dbReference type="NCBI Taxonomy" id="30213"/>
    <lineage>
        <taxon>Eukaryota</taxon>
        <taxon>Metazoa</taxon>
        <taxon>Ecdysozoa</taxon>
        <taxon>Arthropoda</taxon>
        <taxon>Hexapoda</taxon>
        <taxon>Insecta</taxon>
        <taxon>Pterygota</taxon>
        <taxon>Neoptera</taxon>
        <taxon>Endopterygota</taxon>
        <taxon>Hymenoptera</taxon>
        <taxon>Apocrita</taxon>
        <taxon>Aculeata</taxon>
        <taxon>Vespoidea</taxon>
        <taxon>Vespidae</taxon>
        <taxon>Vespinae</taxon>
        <taxon>Vespula</taxon>
    </lineage>
</organism>
<protein>
    <submittedName>
        <fullName evidence="4">Uncharacterized protein</fullName>
    </submittedName>
</protein>
<accession>A0A834N5L0</accession>
<feature type="signal peptide" evidence="3">
    <location>
        <begin position="1"/>
        <end position="25"/>
    </location>
</feature>
<feature type="region of interest" description="Disordered" evidence="1">
    <location>
        <begin position="174"/>
        <end position="221"/>
    </location>
</feature>
<evidence type="ECO:0000256" key="3">
    <source>
        <dbReference type="SAM" id="SignalP"/>
    </source>
</evidence>
<gene>
    <name evidence="4" type="ORF">H0235_016649</name>
</gene>
<proteinExistence type="predicted"/>
<reference evidence="4" key="1">
    <citation type="journal article" date="2020" name="G3 (Bethesda)">
        <title>High-Quality Assemblies for Three Invasive Social Wasps from the &lt;i&gt;Vespula&lt;/i&gt; Genus.</title>
        <authorList>
            <person name="Harrop T.W.R."/>
            <person name="Guhlin J."/>
            <person name="McLaughlin G.M."/>
            <person name="Permina E."/>
            <person name="Stockwell P."/>
            <person name="Gilligan J."/>
            <person name="Le Lec M.F."/>
            <person name="Gruber M.A.M."/>
            <person name="Quinn O."/>
            <person name="Lovegrove M."/>
            <person name="Duncan E.J."/>
            <person name="Remnant E.J."/>
            <person name="Van Eeckhoven J."/>
            <person name="Graham B."/>
            <person name="Knapp R.A."/>
            <person name="Langford K.W."/>
            <person name="Kronenberg Z."/>
            <person name="Press M.O."/>
            <person name="Eacker S.M."/>
            <person name="Wilson-Rankin E.E."/>
            <person name="Purcell J."/>
            <person name="Lester P.J."/>
            <person name="Dearden P.K."/>
        </authorList>
    </citation>
    <scope>NUCLEOTIDE SEQUENCE</scope>
    <source>
        <strain evidence="4">Volc-1</strain>
    </source>
</reference>
<dbReference type="AlphaFoldDB" id="A0A834N5L0"/>
<keyword evidence="5" id="KW-1185">Reference proteome</keyword>
<evidence type="ECO:0000256" key="2">
    <source>
        <dbReference type="SAM" id="Phobius"/>
    </source>
</evidence>
<dbReference type="Proteomes" id="UP000600918">
    <property type="component" value="Unassembled WGS sequence"/>
</dbReference>
<dbReference type="EMBL" id="JACSDY010000020">
    <property type="protein sequence ID" value="KAF7397112.1"/>
    <property type="molecule type" value="Genomic_DNA"/>
</dbReference>
<keyword evidence="2" id="KW-0472">Membrane</keyword>
<keyword evidence="2" id="KW-0812">Transmembrane</keyword>
<evidence type="ECO:0000313" key="5">
    <source>
        <dbReference type="Proteomes" id="UP000600918"/>
    </source>
</evidence>
<evidence type="ECO:0000313" key="4">
    <source>
        <dbReference type="EMBL" id="KAF7397112.1"/>
    </source>
</evidence>
<feature type="transmembrane region" description="Helical" evidence="2">
    <location>
        <begin position="90"/>
        <end position="114"/>
    </location>
</feature>
<keyword evidence="3" id="KW-0732">Signal</keyword>
<comment type="caution">
    <text evidence="4">The sequence shown here is derived from an EMBL/GenBank/DDBJ whole genome shotgun (WGS) entry which is preliminary data.</text>
</comment>
<feature type="compositionally biased region" description="Acidic residues" evidence="1">
    <location>
        <begin position="27"/>
        <end position="58"/>
    </location>
</feature>
<keyword evidence="2" id="KW-1133">Transmembrane helix</keyword>
<name>A0A834N5L0_VESPE</name>
<feature type="region of interest" description="Disordered" evidence="1">
    <location>
        <begin position="26"/>
        <end position="58"/>
    </location>
</feature>
<feature type="chain" id="PRO_5032599403" evidence="3">
    <location>
        <begin position="26"/>
        <end position="221"/>
    </location>
</feature>
<evidence type="ECO:0000256" key="1">
    <source>
        <dbReference type="SAM" id="MobiDB-lite"/>
    </source>
</evidence>